<reference evidence="1 2" key="1">
    <citation type="submission" date="2023-11" db="EMBL/GenBank/DDBJ databases">
        <authorList>
            <person name="Hedman E."/>
            <person name="Englund M."/>
            <person name="Stromberg M."/>
            <person name="Nyberg Akerstrom W."/>
            <person name="Nylinder S."/>
            <person name="Jareborg N."/>
            <person name="Kallberg Y."/>
            <person name="Kronander E."/>
        </authorList>
    </citation>
    <scope>NUCLEOTIDE SEQUENCE [LARGE SCALE GENOMIC DNA]</scope>
</reference>
<dbReference type="InterPro" id="IPR036691">
    <property type="entry name" value="Endo/exonu/phosph_ase_sf"/>
</dbReference>
<name>A0AAV1M3B8_9NEOP</name>
<keyword evidence="2" id="KW-1185">Reference proteome</keyword>
<evidence type="ECO:0008006" key="3">
    <source>
        <dbReference type="Google" id="ProtNLM"/>
    </source>
</evidence>
<comment type="caution">
    <text evidence="1">The sequence shown here is derived from an EMBL/GenBank/DDBJ whole genome shotgun (WGS) entry which is preliminary data.</text>
</comment>
<proteinExistence type="predicted"/>
<gene>
    <name evidence="1" type="ORF">PARMNEM_LOCUS19595</name>
</gene>
<sequence>MWTWLSPKKRRSQIDYILTNRKENISNIEIISNLTFPSDHRLLRSTLQIAPIKKSRANFKNYKTKLSTLEEREQFIQSLNTNINKIEWEENENIESSYAKIKKPIITSLNLIRQKPTRKRETVPVHMKSLIARRSELIQKKSLTKEEKDERTYLYKNIYKLMKRERTERRIKDIKTHLESTGSLKRS</sequence>
<evidence type="ECO:0000313" key="2">
    <source>
        <dbReference type="Proteomes" id="UP001314205"/>
    </source>
</evidence>
<evidence type="ECO:0000313" key="1">
    <source>
        <dbReference type="EMBL" id="CAK1600897.1"/>
    </source>
</evidence>
<dbReference type="EMBL" id="CAVLGL010000126">
    <property type="protein sequence ID" value="CAK1600897.1"/>
    <property type="molecule type" value="Genomic_DNA"/>
</dbReference>
<organism evidence="1 2">
    <name type="scientific">Parnassius mnemosyne</name>
    <name type="common">clouded apollo</name>
    <dbReference type="NCBI Taxonomy" id="213953"/>
    <lineage>
        <taxon>Eukaryota</taxon>
        <taxon>Metazoa</taxon>
        <taxon>Ecdysozoa</taxon>
        <taxon>Arthropoda</taxon>
        <taxon>Hexapoda</taxon>
        <taxon>Insecta</taxon>
        <taxon>Pterygota</taxon>
        <taxon>Neoptera</taxon>
        <taxon>Endopterygota</taxon>
        <taxon>Lepidoptera</taxon>
        <taxon>Glossata</taxon>
        <taxon>Ditrysia</taxon>
        <taxon>Papilionoidea</taxon>
        <taxon>Papilionidae</taxon>
        <taxon>Parnassiinae</taxon>
        <taxon>Parnassini</taxon>
        <taxon>Parnassius</taxon>
        <taxon>Driopa</taxon>
    </lineage>
</organism>
<dbReference type="AlphaFoldDB" id="A0AAV1M3B8"/>
<dbReference type="Gene3D" id="3.60.10.10">
    <property type="entry name" value="Endonuclease/exonuclease/phosphatase"/>
    <property type="match status" value="1"/>
</dbReference>
<dbReference type="Proteomes" id="UP001314205">
    <property type="component" value="Unassembled WGS sequence"/>
</dbReference>
<accession>A0AAV1M3B8</accession>
<protein>
    <recommendedName>
        <fullName evidence="3">ALMS motif domain-containing protein</fullName>
    </recommendedName>
</protein>